<organism evidence="2 3">
    <name type="scientific">Roseomonas indoligenes</name>
    <dbReference type="NCBI Taxonomy" id="2820811"/>
    <lineage>
        <taxon>Bacteria</taxon>
        <taxon>Pseudomonadati</taxon>
        <taxon>Pseudomonadota</taxon>
        <taxon>Alphaproteobacteria</taxon>
        <taxon>Acetobacterales</taxon>
        <taxon>Roseomonadaceae</taxon>
        <taxon>Roseomonas</taxon>
    </lineage>
</organism>
<gene>
    <name evidence="2" type="ORF">J5Y10_08715</name>
</gene>
<proteinExistence type="predicted"/>
<name>A0A940MRT7_9PROT</name>
<dbReference type="AlphaFoldDB" id="A0A940MRT7"/>
<evidence type="ECO:0000256" key="1">
    <source>
        <dbReference type="SAM" id="MobiDB-lite"/>
    </source>
</evidence>
<feature type="region of interest" description="Disordered" evidence="1">
    <location>
        <begin position="99"/>
        <end position="124"/>
    </location>
</feature>
<feature type="compositionally biased region" description="Basic and acidic residues" evidence="1">
    <location>
        <begin position="108"/>
        <end position="124"/>
    </location>
</feature>
<protein>
    <submittedName>
        <fullName evidence="2">Uncharacterized protein</fullName>
    </submittedName>
</protein>
<dbReference type="Proteomes" id="UP000677537">
    <property type="component" value="Unassembled WGS sequence"/>
</dbReference>
<dbReference type="RefSeq" id="WP_209372714.1">
    <property type="nucleotide sequence ID" value="NZ_JAGIZA010000004.1"/>
</dbReference>
<evidence type="ECO:0000313" key="2">
    <source>
        <dbReference type="EMBL" id="MBP0492858.1"/>
    </source>
</evidence>
<sequence>MAFLERVKQILADAAPEKYPVLIDKTLYAVVAIYDDYADLRRGDIYHRDGHENTVAVVNYIRAVPFSEIKSVQAIPDWHIIRLPDDFGQHDNLHAAALRLGAPGGNTDSRREAGSKSEAEDLHK</sequence>
<keyword evidence="3" id="KW-1185">Reference proteome</keyword>
<dbReference type="EMBL" id="JAGIZA010000004">
    <property type="protein sequence ID" value="MBP0492858.1"/>
    <property type="molecule type" value="Genomic_DNA"/>
</dbReference>
<comment type="caution">
    <text evidence="2">The sequence shown here is derived from an EMBL/GenBank/DDBJ whole genome shotgun (WGS) entry which is preliminary data.</text>
</comment>
<evidence type="ECO:0000313" key="3">
    <source>
        <dbReference type="Proteomes" id="UP000677537"/>
    </source>
</evidence>
<accession>A0A940MRT7</accession>
<reference evidence="2" key="1">
    <citation type="submission" date="2021-03" db="EMBL/GenBank/DDBJ databases">
        <authorList>
            <person name="So Y."/>
        </authorList>
    </citation>
    <scope>NUCLEOTIDE SEQUENCE</scope>
    <source>
        <strain evidence="2">SG15</strain>
    </source>
</reference>